<dbReference type="Gene3D" id="3.40.50.20">
    <property type="match status" value="1"/>
</dbReference>
<evidence type="ECO:0000256" key="6">
    <source>
        <dbReference type="ARBA" id="ARBA00022741"/>
    </source>
</evidence>
<name>A0A6J6CSM4_9ZZZZ</name>
<keyword evidence="8" id="KW-0460">Magnesium</keyword>
<keyword evidence="5" id="KW-0479">Metal-binding</keyword>
<dbReference type="GO" id="GO:0046872">
    <property type="term" value="F:metal ion binding"/>
    <property type="evidence" value="ECO:0007669"/>
    <property type="project" value="UniProtKB-KW"/>
</dbReference>
<reference evidence="14" key="1">
    <citation type="submission" date="2020-05" db="EMBL/GenBank/DDBJ databases">
        <authorList>
            <person name="Chiriac C."/>
            <person name="Salcher M."/>
            <person name="Ghai R."/>
            <person name="Kavagutti S V."/>
        </authorList>
    </citation>
    <scope>NUCLEOTIDE SEQUENCE</scope>
</reference>
<evidence type="ECO:0000256" key="7">
    <source>
        <dbReference type="ARBA" id="ARBA00022840"/>
    </source>
</evidence>
<dbReference type="Pfam" id="PF01820">
    <property type="entry name" value="Dala_Dala_lig_N"/>
    <property type="match status" value="1"/>
</dbReference>
<evidence type="ECO:0000256" key="12">
    <source>
        <dbReference type="ARBA" id="ARBA00023316"/>
    </source>
</evidence>
<evidence type="ECO:0000256" key="5">
    <source>
        <dbReference type="ARBA" id="ARBA00022723"/>
    </source>
</evidence>
<keyword evidence="6" id="KW-0547">Nucleotide-binding</keyword>
<evidence type="ECO:0000256" key="9">
    <source>
        <dbReference type="ARBA" id="ARBA00022960"/>
    </source>
</evidence>
<evidence type="ECO:0000256" key="3">
    <source>
        <dbReference type="ARBA" id="ARBA00010871"/>
    </source>
</evidence>
<dbReference type="SUPFAM" id="SSF56059">
    <property type="entry name" value="Glutathione synthetase ATP-binding domain-like"/>
    <property type="match status" value="1"/>
</dbReference>
<proteinExistence type="inferred from homology"/>
<dbReference type="GO" id="GO:0008360">
    <property type="term" value="P:regulation of cell shape"/>
    <property type="evidence" value="ECO:0007669"/>
    <property type="project" value="UniProtKB-KW"/>
</dbReference>
<gene>
    <name evidence="14" type="ORF">UFOPK1506_00561</name>
</gene>
<dbReference type="GO" id="GO:0008716">
    <property type="term" value="F:D-alanine-D-alanine ligase activity"/>
    <property type="evidence" value="ECO:0007669"/>
    <property type="project" value="InterPro"/>
</dbReference>
<keyword evidence="11" id="KW-0464">Manganese</keyword>
<dbReference type="Pfam" id="PF07478">
    <property type="entry name" value="Dala_Dala_lig_C"/>
    <property type="match status" value="1"/>
</dbReference>
<feature type="domain" description="ATP-grasp" evidence="13">
    <location>
        <begin position="108"/>
        <end position="312"/>
    </location>
</feature>
<dbReference type="PROSITE" id="PS00844">
    <property type="entry name" value="DALA_DALA_LIGASE_2"/>
    <property type="match status" value="1"/>
</dbReference>
<dbReference type="InterPro" id="IPR011095">
    <property type="entry name" value="Dala_Dala_lig_C"/>
</dbReference>
<dbReference type="HAMAP" id="MF_00047">
    <property type="entry name" value="Dala_Dala_lig"/>
    <property type="match status" value="1"/>
</dbReference>
<dbReference type="AlphaFoldDB" id="A0A6J6CSM4"/>
<evidence type="ECO:0000256" key="1">
    <source>
        <dbReference type="ARBA" id="ARBA00001936"/>
    </source>
</evidence>
<evidence type="ECO:0000256" key="11">
    <source>
        <dbReference type="ARBA" id="ARBA00023211"/>
    </source>
</evidence>
<dbReference type="NCBIfam" id="NF002528">
    <property type="entry name" value="PRK01966.1-4"/>
    <property type="match status" value="1"/>
</dbReference>
<sequence length="315" mass="34716">MDREKFEPVPLGITQSGQWVSLEGLTKELAIVDGKLPVIPDRAPAVTVNRDGVFAGGKNLDVDVMFPVLHGPYGEDGTVQGLLEMFDIPYVGAGVLASAIGMDKATCKRLFVEAGIPTVDFDVFFWSEWQSYKSEITSRLTDEFTLPIFVKPSRAGSSNGISKVKSWSELDAAVSLAKDFDEKIVIEAFAPGREIECGILGDKASRVGEVRILGDHEFYDFEAKYLDNSTELIVPAKIPVEVEREIQQLALDAFSLIDGRGIARVDFFLQENGEIILNELNTMPGFTATSMYPRLWDATGVGYKEVITRLIELHS</sequence>
<organism evidence="14">
    <name type="scientific">freshwater metagenome</name>
    <dbReference type="NCBI Taxonomy" id="449393"/>
    <lineage>
        <taxon>unclassified sequences</taxon>
        <taxon>metagenomes</taxon>
        <taxon>ecological metagenomes</taxon>
    </lineage>
</organism>
<dbReference type="Gene3D" id="3.30.470.20">
    <property type="entry name" value="ATP-grasp fold, B domain"/>
    <property type="match status" value="1"/>
</dbReference>
<dbReference type="InterPro" id="IPR011127">
    <property type="entry name" value="Dala_Dala_lig_N"/>
</dbReference>
<comment type="cofactor">
    <cofactor evidence="1">
        <name>Mn(2+)</name>
        <dbReference type="ChEBI" id="CHEBI:29035"/>
    </cofactor>
</comment>
<dbReference type="NCBIfam" id="TIGR01205">
    <property type="entry name" value="D_ala_D_alaTIGR"/>
    <property type="match status" value="1"/>
</dbReference>
<dbReference type="InterPro" id="IPR005905">
    <property type="entry name" value="D_ala_D_ala"/>
</dbReference>
<dbReference type="PANTHER" id="PTHR23132">
    <property type="entry name" value="D-ALANINE--D-ALANINE LIGASE"/>
    <property type="match status" value="1"/>
</dbReference>
<dbReference type="InterPro" id="IPR000291">
    <property type="entry name" value="D-Ala_lig_Van_CS"/>
</dbReference>
<keyword evidence="12" id="KW-0961">Cell wall biogenesis/degradation</keyword>
<keyword evidence="7" id="KW-0067">ATP-binding</keyword>
<evidence type="ECO:0000256" key="4">
    <source>
        <dbReference type="ARBA" id="ARBA00022598"/>
    </source>
</evidence>
<dbReference type="PANTHER" id="PTHR23132:SF25">
    <property type="entry name" value="D-ALANINE--D-ALANINE LIGASE A"/>
    <property type="match status" value="1"/>
</dbReference>
<accession>A0A6J6CSM4</accession>
<evidence type="ECO:0000313" key="14">
    <source>
        <dbReference type="EMBL" id="CAB4552778.1"/>
    </source>
</evidence>
<dbReference type="PROSITE" id="PS50975">
    <property type="entry name" value="ATP_GRASP"/>
    <property type="match status" value="1"/>
</dbReference>
<dbReference type="InterPro" id="IPR013815">
    <property type="entry name" value="ATP_grasp_subdomain_1"/>
</dbReference>
<dbReference type="NCBIfam" id="NF002378">
    <property type="entry name" value="PRK01372.1"/>
    <property type="match status" value="1"/>
</dbReference>
<evidence type="ECO:0000256" key="2">
    <source>
        <dbReference type="ARBA" id="ARBA00001946"/>
    </source>
</evidence>
<dbReference type="InterPro" id="IPR011761">
    <property type="entry name" value="ATP-grasp"/>
</dbReference>
<dbReference type="GO" id="GO:0005524">
    <property type="term" value="F:ATP binding"/>
    <property type="evidence" value="ECO:0007669"/>
    <property type="project" value="UniProtKB-KW"/>
</dbReference>
<dbReference type="PROSITE" id="PS00843">
    <property type="entry name" value="DALA_DALA_LIGASE_1"/>
    <property type="match status" value="1"/>
</dbReference>
<dbReference type="Gene3D" id="3.30.1490.20">
    <property type="entry name" value="ATP-grasp fold, A domain"/>
    <property type="match status" value="1"/>
</dbReference>
<protein>
    <submittedName>
        <fullName evidence="14">Unannotated protein</fullName>
    </submittedName>
</protein>
<dbReference type="SUPFAM" id="SSF52440">
    <property type="entry name" value="PreATP-grasp domain"/>
    <property type="match status" value="1"/>
</dbReference>
<keyword evidence="4" id="KW-0436">Ligase</keyword>
<evidence type="ECO:0000256" key="8">
    <source>
        <dbReference type="ARBA" id="ARBA00022842"/>
    </source>
</evidence>
<comment type="cofactor">
    <cofactor evidence="2">
        <name>Mg(2+)</name>
        <dbReference type="ChEBI" id="CHEBI:18420"/>
    </cofactor>
</comment>
<dbReference type="PIRSF" id="PIRSF039102">
    <property type="entry name" value="Ddl/VanB"/>
    <property type="match status" value="1"/>
</dbReference>
<evidence type="ECO:0000259" key="13">
    <source>
        <dbReference type="PROSITE" id="PS50975"/>
    </source>
</evidence>
<comment type="similarity">
    <text evidence="3">Belongs to the D-alanine--D-alanine ligase family.</text>
</comment>
<evidence type="ECO:0000256" key="10">
    <source>
        <dbReference type="ARBA" id="ARBA00022984"/>
    </source>
</evidence>
<dbReference type="GO" id="GO:0071555">
    <property type="term" value="P:cell wall organization"/>
    <property type="evidence" value="ECO:0007669"/>
    <property type="project" value="UniProtKB-KW"/>
</dbReference>
<dbReference type="EMBL" id="CAEZSV010000081">
    <property type="protein sequence ID" value="CAB4552778.1"/>
    <property type="molecule type" value="Genomic_DNA"/>
</dbReference>
<keyword evidence="10" id="KW-0573">Peptidoglycan synthesis</keyword>
<dbReference type="FunFam" id="3.30.470.20:FF:000008">
    <property type="entry name" value="D-alanine--D-alanine ligase"/>
    <property type="match status" value="1"/>
</dbReference>
<keyword evidence="9" id="KW-0133">Cell shape</keyword>
<dbReference type="InterPro" id="IPR016185">
    <property type="entry name" value="PreATP-grasp_dom_sf"/>
</dbReference>
<dbReference type="GO" id="GO:0005829">
    <property type="term" value="C:cytosol"/>
    <property type="evidence" value="ECO:0007669"/>
    <property type="project" value="TreeGrafter"/>
</dbReference>
<dbReference type="GO" id="GO:0009252">
    <property type="term" value="P:peptidoglycan biosynthetic process"/>
    <property type="evidence" value="ECO:0007669"/>
    <property type="project" value="UniProtKB-KW"/>
</dbReference>